<reference evidence="1" key="1">
    <citation type="submission" date="2021-06" db="EMBL/GenBank/DDBJ databases">
        <authorList>
            <person name="Kallberg Y."/>
            <person name="Tangrot J."/>
            <person name="Rosling A."/>
        </authorList>
    </citation>
    <scope>NUCLEOTIDE SEQUENCE</scope>
    <source>
        <strain evidence="1">MA453B</strain>
    </source>
</reference>
<organism evidence="1 2">
    <name type="scientific">Dentiscutata erythropus</name>
    <dbReference type="NCBI Taxonomy" id="1348616"/>
    <lineage>
        <taxon>Eukaryota</taxon>
        <taxon>Fungi</taxon>
        <taxon>Fungi incertae sedis</taxon>
        <taxon>Mucoromycota</taxon>
        <taxon>Glomeromycotina</taxon>
        <taxon>Glomeromycetes</taxon>
        <taxon>Diversisporales</taxon>
        <taxon>Gigasporaceae</taxon>
        <taxon>Dentiscutata</taxon>
    </lineage>
</organism>
<dbReference type="EMBL" id="CAJVPY010029668">
    <property type="protein sequence ID" value="CAG8794461.1"/>
    <property type="molecule type" value="Genomic_DNA"/>
</dbReference>
<accession>A0A9N9JT67</accession>
<name>A0A9N9JT67_9GLOM</name>
<sequence length="157" mass="18254">NEEDVQSALKNNILDNLNIISTARQPTEAYKRISKEDDVIGHPDFVYKRVGKLLLIIEVKTFWVFNISNEVSLNERYQKDLKKENSEIITLNSSRKISVVNAIHQIFGYLVADQLQYGILSNYNQHRLKKMPPLPLNFDNLNDISDNTWELDSKDFN</sequence>
<evidence type="ECO:0000313" key="2">
    <source>
        <dbReference type="Proteomes" id="UP000789405"/>
    </source>
</evidence>
<feature type="non-terminal residue" evidence="1">
    <location>
        <position position="157"/>
    </location>
</feature>
<dbReference type="Proteomes" id="UP000789405">
    <property type="component" value="Unassembled WGS sequence"/>
</dbReference>
<dbReference type="OrthoDB" id="2156052at2759"/>
<gene>
    <name evidence="1" type="ORF">DERYTH_LOCUS22078</name>
</gene>
<comment type="caution">
    <text evidence="1">The sequence shown here is derived from an EMBL/GenBank/DDBJ whole genome shotgun (WGS) entry which is preliminary data.</text>
</comment>
<proteinExistence type="predicted"/>
<protein>
    <submittedName>
        <fullName evidence="1">19058_t:CDS:1</fullName>
    </submittedName>
</protein>
<dbReference type="AlphaFoldDB" id="A0A9N9JT67"/>
<evidence type="ECO:0000313" key="1">
    <source>
        <dbReference type="EMBL" id="CAG8794461.1"/>
    </source>
</evidence>
<keyword evidence="2" id="KW-1185">Reference proteome</keyword>